<dbReference type="PROSITE" id="PS50931">
    <property type="entry name" value="HTH_LYSR"/>
    <property type="match status" value="1"/>
</dbReference>
<accession>A0ABP9RE19</accession>
<dbReference type="RefSeq" id="WP_185065576.1">
    <property type="nucleotide sequence ID" value="NZ_BAABJP010000068.1"/>
</dbReference>
<protein>
    <submittedName>
        <fullName evidence="6">LysR family transcriptional regulator</fullName>
    </submittedName>
</protein>
<evidence type="ECO:0000256" key="4">
    <source>
        <dbReference type="ARBA" id="ARBA00023163"/>
    </source>
</evidence>
<comment type="caution">
    <text evidence="6">The sequence shown here is derived from an EMBL/GenBank/DDBJ whole genome shotgun (WGS) entry which is preliminary data.</text>
</comment>
<feature type="domain" description="HTH lysR-type" evidence="5">
    <location>
        <begin position="8"/>
        <end position="65"/>
    </location>
</feature>
<dbReference type="Gene3D" id="1.10.10.10">
    <property type="entry name" value="Winged helix-like DNA-binding domain superfamily/Winged helix DNA-binding domain"/>
    <property type="match status" value="1"/>
</dbReference>
<reference evidence="7" key="1">
    <citation type="journal article" date="2019" name="Int. J. Syst. Evol. Microbiol.">
        <title>The Global Catalogue of Microorganisms (GCM) 10K type strain sequencing project: providing services to taxonomists for standard genome sequencing and annotation.</title>
        <authorList>
            <consortium name="The Broad Institute Genomics Platform"/>
            <consortium name="The Broad Institute Genome Sequencing Center for Infectious Disease"/>
            <person name="Wu L."/>
            <person name="Ma J."/>
        </authorList>
    </citation>
    <scope>NUCLEOTIDE SEQUENCE [LARGE SCALE GENOMIC DNA]</scope>
    <source>
        <strain evidence="7">JCM 18303</strain>
    </source>
</reference>
<dbReference type="EMBL" id="BAABJP010000068">
    <property type="protein sequence ID" value="GAA5175764.1"/>
    <property type="molecule type" value="Genomic_DNA"/>
</dbReference>
<keyword evidence="7" id="KW-1185">Reference proteome</keyword>
<dbReference type="Pfam" id="PF03466">
    <property type="entry name" value="LysR_substrate"/>
    <property type="match status" value="1"/>
</dbReference>
<keyword evidence="3" id="KW-0238">DNA-binding</keyword>
<gene>
    <name evidence="6" type="ORF">GCM10023321_82440</name>
</gene>
<name>A0ABP9RE19_9PSEU</name>
<keyword evidence="2" id="KW-0805">Transcription regulation</keyword>
<evidence type="ECO:0000256" key="1">
    <source>
        <dbReference type="ARBA" id="ARBA00009437"/>
    </source>
</evidence>
<evidence type="ECO:0000313" key="6">
    <source>
        <dbReference type="EMBL" id="GAA5175764.1"/>
    </source>
</evidence>
<evidence type="ECO:0000313" key="7">
    <source>
        <dbReference type="Proteomes" id="UP001428817"/>
    </source>
</evidence>
<dbReference type="PANTHER" id="PTHR30126">
    <property type="entry name" value="HTH-TYPE TRANSCRIPTIONAL REGULATOR"/>
    <property type="match status" value="1"/>
</dbReference>
<dbReference type="Gene3D" id="3.40.190.10">
    <property type="entry name" value="Periplasmic binding protein-like II"/>
    <property type="match status" value="2"/>
</dbReference>
<dbReference type="PANTHER" id="PTHR30126:SF39">
    <property type="entry name" value="HTH-TYPE TRANSCRIPTIONAL REGULATOR CYSL"/>
    <property type="match status" value="1"/>
</dbReference>
<dbReference type="InterPro" id="IPR000847">
    <property type="entry name" value="LysR_HTH_N"/>
</dbReference>
<sequence length="313" mass="32220">MVLSARVPDLGALQLLLAVARTGSLGAAGRELGLTQQAVSARVRTVERLVGVPLVARGPTGSRLTEAGALVADWANDVLAAAERLDAGITALRGERDAHLTVVASFTVAEYLLPGWLVALRTDQLADRRTPSSVSLSVHNSERVAALVLAGEADVGFVEGSEVPNGLATQPVGGDTLVVVVAPGHPWARRRRPLTPAELADTPLVAREVGSGTRQVLDAALASALPAGTRVRPPALELSSTAAIRGAVRAGAGPAVLSALAVREDLAAGRLVRVEVTGLAPARTLRAVWPAGPAPAGPVRELLRIARTRLRTG</sequence>
<dbReference type="Proteomes" id="UP001428817">
    <property type="component" value="Unassembled WGS sequence"/>
</dbReference>
<dbReference type="SUPFAM" id="SSF53850">
    <property type="entry name" value="Periplasmic binding protein-like II"/>
    <property type="match status" value="1"/>
</dbReference>
<evidence type="ECO:0000256" key="3">
    <source>
        <dbReference type="ARBA" id="ARBA00023125"/>
    </source>
</evidence>
<dbReference type="InterPro" id="IPR036390">
    <property type="entry name" value="WH_DNA-bd_sf"/>
</dbReference>
<comment type="similarity">
    <text evidence="1">Belongs to the LysR transcriptional regulatory family.</text>
</comment>
<dbReference type="SUPFAM" id="SSF46785">
    <property type="entry name" value="Winged helix' DNA-binding domain"/>
    <property type="match status" value="1"/>
</dbReference>
<dbReference type="InterPro" id="IPR005119">
    <property type="entry name" value="LysR_subst-bd"/>
</dbReference>
<dbReference type="Pfam" id="PF00126">
    <property type="entry name" value="HTH_1"/>
    <property type="match status" value="1"/>
</dbReference>
<evidence type="ECO:0000256" key="2">
    <source>
        <dbReference type="ARBA" id="ARBA00023015"/>
    </source>
</evidence>
<proteinExistence type="inferred from homology"/>
<organism evidence="6 7">
    <name type="scientific">Pseudonocardia eucalypti</name>
    <dbReference type="NCBI Taxonomy" id="648755"/>
    <lineage>
        <taxon>Bacteria</taxon>
        <taxon>Bacillati</taxon>
        <taxon>Actinomycetota</taxon>
        <taxon>Actinomycetes</taxon>
        <taxon>Pseudonocardiales</taxon>
        <taxon>Pseudonocardiaceae</taxon>
        <taxon>Pseudonocardia</taxon>
    </lineage>
</organism>
<keyword evidence="4" id="KW-0804">Transcription</keyword>
<dbReference type="InterPro" id="IPR036388">
    <property type="entry name" value="WH-like_DNA-bd_sf"/>
</dbReference>
<evidence type="ECO:0000259" key="5">
    <source>
        <dbReference type="PROSITE" id="PS50931"/>
    </source>
</evidence>
<dbReference type="CDD" id="cd08420">
    <property type="entry name" value="PBP2_CysL_like"/>
    <property type="match status" value="1"/>
</dbReference>